<comment type="caution">
    <text evidence="2">The sequence shown here is derived from an EMBL/GenBank/DDBJ whole genome shotgun (WGS) entry which is preliminary data.</text>
</comment>
<evidence type="ECO:0000313" key="3">
    <source>
        <dbReference type="Proteomes" id="UP000231469"/>
    </source>
</evidence>
<feature type="non-terminal residue" evidence="2">
    <location>
        <position position="85"/>
    </location>
</feature>
<dbReference type="Pfam" id="PF21956">
    <property type="entry name" value="DUF6922"/>
    <property type="match status" value="1"/>
</dbReference>
<evidence type="ECO:0000259" key="1">
    <source>
        <dbReference type="Pfam" id="PF21956"/>
    </source>
</evidence>
<dbReference type="InterPro" id="IPR053830">
    <property type="entry name" value="DUF6922"/>
</dbReference>
<protein>
    <recommendedName>
        <fullName evidence="1">DUF6922 domain-containing protein</fullName>
    </recommendedName>
</protein>
<proteinExistence type="predicted"/>
<name>A0A2M7VJU4_9BACT</name>
<organism evidence="2 3">
    <name type="scientific">bacterium (Candidatus Gribaldobacteria) CG_4_10_14_0_2_um_filter_36_18</name>
    <dbReference type="NCBI Taxonomy" id="2014264"/>
    <lineage>
        <taxon>Bacteria</taxon>
        <taxon>Candidatus Gribaldobacteria</taxon>
    </lineage>
</organism>
<dbReference type="EMBL" id="PFPS01000105">
    <property type="protein sequence ID" value="PJA02112.1"/>
    <property type="molecule type" value="Genomic_DNA"/>
</dbReference>
<dbReference type="AlphaFoldDB" id="A0A2M7VJU4"/>
<sequence>MKSTLQSFKKYFWDINPSTLNKRIHSQFIIERILEYGDEKTFKWLRENFTLDEIKSILYKSKNLSPKSANFWQVIFTLNKDKILC</sequence>
<evidence type="ECO:0000313" key="2">
    <source>
        <dbReference type="EMBL" id="PJA02112.1"/>
    </source>
</evidence>
<accession>A0A2M7VJU4</accession>
<dbReference type="Proteomes" id="UP000231469">
    <property type="component" value="Unassembled WGS sequence"/>
</dbReference>
<reference evidence="3" key="1">
    <citation type="submission" date="2017-09" db="EMBL/GenBank/DDBJ databases">
        <title>Depth-based differentiation of microbial function through sediment-hosted aquifers and enrichment of novel symbionts in the deep terrestrial subsurface.</title>
        <authorList>
            <person name="Probst A.J."/>
            <person name="Ladd B."/>
            <person name="Jarett J.K."/>
            <person name="Geller-Mcgrath D.E."/>
            <person name="Sieber C.M.K."/>
            <person name="Emerson J.B."/>
            <person name="Anantharaman K."/>
            <person name="Thomas B.C."/>
            <person name="Malmstrom R."/>
            <person name="Stieglmeier M."/>
            <person name="Klingl A."/>
            <person name="Woyke T."/>
            <person name="Ryan C.M."/>
            <person name="Banfield J.F."/>
        </authorList>
    </citation>
    <scope>NUCLEOTIDE SEQUENCE [LARGE SCALE GENOMIC DNA]</scope>
</reference>
<gene>
    <name evidence="2" type="ORF">COX73_02480</name>
</gene>
<feature type="domain" description="DUF6922" evidence="1">
    <location>
        <begin position="9"/>
        <end position="58"/>
    </location>
</feature>